<dbReference type="Gene3D" id="3.10.50.40">
    <property type="match status" value="1"/>
</dbReference>
<reference evidence="3" key="3">
    <citation type="submission" date="2025-09" db="UniProtKB">
        <authorList>
            <consortium name="Ensembl"/>
        </authorList>
    </citation>
    <scope>IDENTIFICATION</scope>
</reference>
<dbReference type="GeneTree" id="ENSGT00940000157858"/>
<dbReference type="PANTHER" id="PTHR46222">
    <property type="entry name" value="PEPTIDYL-PROLYL CIS-TRANS ISOMERASE FKBP7/14"/>
    <property type="match status" value="1"/>
</dbReference>
<dbReference type="Ensembl" id="ENSOMYT00000002062.2">
    <property type="protein sequence ID" value="ENSOMYP00000001848.2"/>
    <property type="gene ID" value="ENSOMYG00000000983.2"/>
</dbReference>
<protein>
    <submittedName>
        <fullName evidence="3">FKBP prolyl isomerase 14</fullName>
    </submittedName>
</protein>
<sequence>VCPPMNRNYLEIGCVVKIEVLHKPFACFQKSKYGDILLVHFEGFLESNGTMFHSRDKKPGLKNMCPGGRRELISPPSSGLWQRGKRTLIFDIEIMEIRNGPRSHESFQEMDRNDDWRLSKPDVGIRGLYTRQGLVDPPTWLPYTRHEAMVQDLFISSREFTYKHNEL</sequence>
<dbReference type="Proteomes" id="UP000694395">
    <property type="component" value="Chromosome 2"/>
</dbReference>
<accession>A0A8C7LII7</accession>
<keyword evidence="2" id="KW-0677">Repeat</keyword>
<evidence type="ECO:0000256" key="1">
    <source>
        <dbReference type="ARBA" id="ARBA00022729"/>
    </source>
</evidence>
<evidence type="ECO:0000313" key="3">
    <source>
        <dbReference type="Ensembl" id="ENSOMYP00000001848.2"/>
    </source>
</evidence>
<dbReference type="GO" id="GO:0003755">
    <property type="term" value="F:peptidyl-prolyl cis-trans isomerase activity"/>
    <property type="evidence" value="ECO:0007669"/>
    <property type="project" value="InterPro"/>
</dbReference>
<dbReference type="AlphaFoldDB" id="A0A8C7LII7"/>
<dbReference type="SUPFAM" id="SSF54534">
    <property type="entry name" value="FKBP-like"/>
    <property type="match status" value="1"/>
</dbReference>
<evidence type="ECO:0000256" key="2">
    <source>
        <dbReference type="ARBA" id="ARBA00022737"/>
    </source>
</evidence>
<name>A0A8C7LII7_ONCMY</name>
<evidence type="ECO:0000313" key="4">
    <source>
        <dbReference type="Proteomes" id="UP000694395"/>
    </source>
</evidence>
<reference evidence="3" key="2">
    <citation type="submission" date="2025-08" db="UniProtKB">
        <authorList>
            <consortium name="Ensembl"/>
        </authorList>
    </citation>
    <scope>IDENTIFICATION</scope>
</reference>
<proteinExistence type="predicted"/>
<organism evidence="3 4">
    <name type="scientific">Oncorhynchus mykiss</name>
    <name type="common">Rainbow trout</name>
    <name type="synonym">Salmo gairdneri</name>
    <dbReference type="NCBI Taxonomy" id="8022"/>
    <lineage>
        <taxon>Eukaryota</taxon>
        <taxon>Metazoa</taxon>
        <taxon>Chordata</taxon>
        <taxon>Craniata</taxon>
        <taxon>Vertebrata</taxon>
        <taxon>Euteleostomi</taxon>
        <taxon>Actinopterygii</taxon>
        <taxon>Neopterygii</taxon>
        <taxon>Teleostei</taxon>
        <taxon>Protacanthopterygii</taxon>
        <taxon>Salmoniformes</taxon>
        <taxon>Salmonidae</taxon>
        <taxon>Salmoninae</taxon>
        <taxon>Oncorhynchus</taxon>
    </lineage>
</organism>
<dbReference type="InterPro" id="IPR046357">
    <property type="entry name" value="PPIase_dom_sf"/>
</dbReference>
<keyword evidence="4" id="KW-1185">Reference proteome</keyword>
<dbReference type="PANTHER" id="PTHR46222:SF1">
    <property type="entry name" value="PEPTIDYL-PROLYL CIS-TRANS ISOMERASE FKBP14"/>
    <property type="match status" value="1"/>
</dbReference>
<dbReference type="InterPro" id="IPR052273">
    <property type="entry name" value="PPIase_FKBP"/>
</dbReference>
<keyword evidence="1" id="KW-0732">Signal</keyword>
<reference evidence="3" key="1">
    <citation type="submission" date="2020-07" db="EMBL/GenBank/DDBJ databases">
        <title>A long reads based de novo assembly of the rainbow trout Arlee double haploid line genome.</title>
        <authorList>
            <person name="Gao G."/>
            <person name="Palti Y."/>
        </authorList>
    </citation>
    <scope>NUCLEOTIDE SEQUENCE [LARGE SCALE GENOMIC DNA]</scope>
</reference>